<dbReference type="Pfam" id="PF00384">
    <property type="entry name" value="Molybdopterin"/>
    <property type="match status" value="1"/>
</dbReference>
<dbReference type="PANTHER" id="PTHR43742:SF2">
    <property type="entry name" value="ASSIMILATORY NITRATE REDUCTASE CATALYTIC SUBUNIT"/>
    <property type="match status" value="1"/>
</dbReference>
<gene>
    <name evidence="7" type="ORF">SAMN06893097_103227</name>
</gene>
<proteinExistence type="inferred from homology"/>
<keyword evidence="4" id="KW-0411">Iron-sulfur</keyword>
<evidence type="ECO:0000259" key="6">
    <source>
        <dbReference type="PROSITE" id="PS51669"/>
    </source>
</evidence>
<comment type="similarity">
    <text evidence="1">Belongs to the prokaryotic molybdopterin-containing oxidoreductase family.</text>
</comment>
<keyword evidence="8" id="KW-1185">Reference proteome</keyword>
<evidence type="ECO:0000313" key="7">
    <source>
        <dbReference type="EMBL" id="SNX96058.1"/>
    </source>
</evidence>
<dbReference type="Proteomes" id="UP000219514">
    <property type="component" value="Unassembled WGS sequence"/>
</dbReference>
<dbReference type="Gene3D" id="3.40.228.10">
    <property type="entry name" value="Dimethylsulfoxide Reductase, domain 2"/>
    <property type="match status" value="1"/>
</dbReference>
<dbReference type="AlphaFoldDB" id="A0A285EA95"/>
<accession>A0A285EA95</accession>
<dbReference type="SMART" id="SM00926">
    <property type="entry name" value="Molybdop_Fe4S4"/>
    <property type="match status" value="1"/>
</dbReference>
<feature type="domain" description="4Fe-4S Mo/W bis-MGD-type" evidence="6">
    <location>
        <begin position="24"/>
        <end position="80"/>
    </location>
</feature>
<feature type="region of interest" description="Disordered" evidence="5">
    <location>
        <begin position="365"/>
        <end position="385"/>
    </location>
</feature>
<dbReference type="PROSITE" id="PS51669">
    <property type="entry name" value="4FE4S_MOW_BIS_MGD"/>
    <property type="match status" value="1"/>
</dbReference>
<dbReference type="GO" id="GO:0046872">
    <property type="term" value="F:metal ion binding"/>
    <property type="evidence" value="ECO:0007669"/>
    <property type="project" value="UniProtKB-KW"/>
</dbReference>
<dbReference type="InterPro" id="IPR050612">
    <property type="entry name" value="Prok_Mopterin_Oxidored"/>
</dbReference>
<dbReference type="Gene3D" id="2.40.40.20">
    <property type="match status" value="1"/>
</dbReference>
<keyword evidence="2" id="KW-0479">Metal-binding</keyword>
<dbReference type="InterPro" id="IPR006657">
    <property type="entry name" value="MoPterin_dinucl-bd_dom"/>
</dbReference>
<evidence type="ECO:0000256" key="1">
    <source>
        <dbReference type="ARBA" id="ARBA00010312"/>
    </source>
</evidence>
<dbReference type="InterPro" id="IPR009010">
    <property type="entry name" value="Asp_de-COase-like_dom_sf"/>
</dbReference>
<dbReference type="Gene3D" id="2.20.25.90">
    <property type="entry name" value="ADC-like domains"/>
    <property type="match status" value="1"/>
</dbReference>
<evidence type="ECO:0000313" key="8">
    <source>
        <dbReference type="Proteomes" id="UP000219514"/>
    </source>
</evidence>
<dbReference type="InterPro" id="IPR006656">
    <property type="entry name" value="Mopterin_OxRdtase"/>
</dbReference>
<dbReference type="EMBL" id="OBDO01000003">
    <property type="protein sequence ID" value="SNX96058.1"/>
    <property type="molecule type" value="Genomic_DNA"/>
</dbReference>
<reference evidence="7 8" key="1">
    <citation type="submission" date="2017-09" db="EMBL/GenBank/DDBJ databases">
        <authorList>
            <person name="Ehlers B."/>
            <person name="Leendertz F.H."/>
        </authorList>
    </citation>
    <scope>NUCLEOTIDE SEQUENCE [LARGE SCALE GENOMIC DNA]</scope>
    <source>
        <strain evidence="7 8">DSM 46844</strain>
    </source>
</reference>
<dbReference type="OrthoDB" id="7376058at2"/>
<evidence type="ECO:0000256" key="4">
    <source>
        <dbReference type="ARBA" id="ARBA00023014"/>
    </source>
</evidence>
<name>A0A285EA95_9ACTN</name>
<dbReference type="SUPFAM" id="SSF53706">
    <property type="entry name" value="Formate dehydrogenase/DMSO reductase, domains 1-3"/>
    <property type="match status" value="1"/>
</dbReference>
<dbReference type="Pfam" id="PF01568">
    <property type="entry name" value="Molydop_binding"/>
    <property type="match status" value="1"/>
</dbReference>
<dbReference type="PANTHER" id="PTHR43742">
    <property type="entry name" value="TRIMETHYLAMINE-N-OXIDE REDUCTASE"/>
    <property type="match status" value="1"/>
</dbReference>
<dbReference type="InterPro" id="IPR006963">
    <property type="entry name" value="Mopterin_OxRdtase_4Fe-4S_dom"/>
</dbReference>
<evidence type="ECO:0000256" key="2">
    <source>
        <dbReference type="ARBA" id="ARBA00022723"/>
    </source>
</evidence>
<evidence type="ECO:0000256" key="3">
    <source>
        <dbReference type="ARBA" id="ARBA00023004"/>
    </source>
</evidence>
<dbReference type="Pfam" id="PF04879">
    <property type="entry name" value="Molybdop_Fe4S4"/>
    <property type="match status" value="1"/>
</dbReference>
<dbReference type="GO" id="GO:0016491">
    <property type="term" value="F:oxidoreductase activity"/>
    <property type="evidence" value="ECO:0007669"/>
    <property type="project" value="InterPro"/>
</dbReference>
<dbReference type="GO" id="GO:0043546">
    <property type="term" value="F:molybdopterin cofactor binding"/>
    <property type="evidence" value="ECO:0007669"/>
    <property type="project" value="InterPro"/>
</dbReference>
<protein>
    <submittedName>
        <fullName evidence="7">Formate dehydrogenase</fullName>
    </submittedName>
</protein>
<dbReference type="GO" id="GO:0051536">
    <property type="term" value="F:iron-sulfur cluster binding"/>
    <property type="evidence" value="ECO:0007669"/>
    <property type="project" value="UniProtKB-KW"/>
</dbReference>
<dbReference type="RefSeq" id="WP_097206084.1">
    <property type="nucleotide sequence ID" value="NZ_JACHXB010000004.1"/>
</dbReference>
<dbReference type="SUPFAM" id="SSF50692">
    <property type="entry name" value="ADC-like"/>
    <property type="match status" value="1"/>
</dbReference>
<keyword evidence="3" id="KW-0408">Iron</keyword>
<sequence length="732" mass="78605">MAESPLPPPSQLPEARNSLLRARTTSTSTYCRICEACCGLIAELNGDRLVRVRPNSEHVHSRGFSCNKPQGLVELTYDPDRITAPMVRTGPPGEFSPISWDEALDLCTARLSAVRDEHGPEAIAMLRGNPPFFDSGGVLWGRGFSAALGISRTYTINAEDGAARLTANEALYGDVSRFPRPDLWHTDLALIIGANPLQARSTRVSEPQTREAFDAIIARGGRVLVVDPRRTVTADRYEHIGIRPGTDPWFLMGVCKVICESDEATALSERGAPVSGRREFAALAASFDLDDCADRCGTDRETLVQVGRAFIAAGSAIVYGGTGTCAQRFGTLTNVLQDTILALTGNIDRVGGLLAGWAAIDLTPATPGPRSGSRRSRVEGRPEVAGGLPSAGLAADITCPGEDRIRALVVYGNNSVLTSGGGGGRLEAALQELDFSMALDLYMNETNRFAHVLLPATTMYERSDYPVTTGNMQLRPTAYATRAVIPPVGQARDSWWVFDEVSRRMGLGGSCPDKELEAAAHARGARPTPVELIDRLLANGPVDALTFEDLVTDHPNGIALRDTVPVGRLTGGLPTRDGCVQLFSDQLRSEVATLRHYAEPDDEWPLRLIGRREKGSQNTWMHNASLIYPDEYRFAAHVHATDAATCGVRDGADVRLVSRSGSIVVPIAVVDTIRPGVVSVPNGWGHKGGSWTRSNSFGGVNSNDLVSPDDVEAIAGMSILNGVPVRMEKLDP</sequence>
<dbReference type="Gene3D" id="3.40.50.740">
    <property type="match status" value="1"/>
</dbReference>
<evidence type="ECO:0000256" key="5">
    <source>
        <dbReference type="SAM" id="MobiDB-lite"/>
    </source>
</evidence>
<organism evidence="7 8">
    <name type="scientific">Geodermatophilus sabuli</name>
    <dbReference type="NCBI Taxonomy" id="1564158"/>
    <lineage>
        <taxon>Bacteria</taxon>
        <taxon>Bacillati</taxon>
        <taxon>Actinomycetota</taxon>
        <taxon>Actinomycetes</taxon>
        <taxon>Geodermatophilales</taxon>
        <taxon>Geodermatophilaceae</taxon>
        <taxon>Geodermatophilus</taxon>
    </lineage>
</organism>